<feature type="region of interest" description="Disordered" evidence="1">
    <location>
        <begin position="318"/>
        <end position="345"/>
    </location>
</feature>
<evidence type="ECO:0000256" key="1">
    <source>
        <dbReference type="SAM" id="MobiDB-lite"/>
    </source>
</evidence>
<dbReference type="EMBL" id="BKCJ010000018">
    <property type="protein sequence ID" value="GEU28744.1"/>
    <property type="molecule type" value="Genomic_DNA"/>
</dbReference>
<keyword evidence="2" id="KW-0808">Transferase</keyword>
<gene>
    <name evidence="2" type="ORF">Tci_000722</name>
</gene>
<keyword evidence="2" id="KW-0695">RNA-directed DNA polymerase</keyword>
<dbReference type="GO" id="GO:0003964">
    <property type="term" value="F:RNA-directed DNA polymerase activity"/>
    <property type="evidence" value="ECO:0007669"/>
    <property type="project" value="UniProtKB-KW"/>
</dbReference>
<feature type="region of interest" description="Disordered" evidence="1">
    <location>
        <begin position="426"/>
        <end position="445"/>
    </location>
</feature>
<sequence>MVDIKGCIRTVACAGYGLFCHLDFFGLTRGKHVDTPLIPTDAPTTSPIVPTIPPIAPTVQYTSLFVCINSSDNDPSERPPSQDPYDVTVARWRIRLGAPSSPPSSPIIQILPKPPSLPRRSAVLVLPNDTSQDNSSNSLSETSSDSHSNTSSDSSLRHSSSVYLILDSPCNLPTATFVGPSRKRCRSLTSSMPIASAVPGSLSPVRADLLLPRKRGTDVRVKVRTTAVEEADPSARGTIKIGVDRVTHHVVSDDTVESVTKDLLELVSADGSLEVIIMPTATRFEMTQDAINKLIAKCVEEALKAYDTARNLITEMEMKDDQQDDNVEANGDNGNGNDNVNGNPNVNNGGVVPIIRECTYQDFLECQPLNFKGTEGVVALTHWFEKMETVLHISNCLPRRQDAICIANNLMDQKLKGYVVKNAKNKRRLDNNPSDNRGQQQQPFKRMHYEGPCMEKCGNCKRVGQVTRDCRTTVTATP</sequence>
<protein>
    <submittedName>
        <fullName evidence="2">Reverse transcriptase domain-containing protein</fullName>
    </submittedName>
</protein>
<name>A0A699GFZ6_TANCI</name>
<feature type="compositionally biased region" description="Low complexity" evidence="1">
    <location>
        <begin position="128"/>
        <end position="155"/>
    </location>
</feature>
<accession>A0A699GFZ6</accession>
<feature type="compositionally biased region" description="Low complexity" evidence="1">
    <location>
        <begin position="328"/>
        <end position="345"/>
    </location>
</feature>
<organism evidence="2">
    <name type="scientific">Tanacetum cinerariifolium</name>
    <name type="common">Dalmatian daisy</name>
    <name type="synonym">Chrysanthemum cinerariifolium</name>
    <dbReference type="NCBI Taxonomy" id="118510"/>
    <lineage>
        <taxon>Eukaryota</taxon>
        <taxon>Viridiplantae</taxon>
        <taxon>Streptophyta</taxon>
        <taxon>Embryophyta</taxon>
        <taxon>Tracheophyta</taxon>
        <taxon>Spermatophyta</taxon>
        <taxon>Magnoliopsida</taxon>
        <taxon>eudicotyledons</taxon>
        <taxon>Gunneridae</taxon>
        <taxon>Pentapetalae</taxon>
        <taxon>asterids</taxon>
        <taxon>campanulids</taxon>
        <taxon>Asterales</taxon>
        <taxon>Asteraceae</taxon>
        <taxon>Asteroideae</taxon>
        <taxon>Anthemideae</taxon>
        <taxon>Anthemidinae</taxon>
        <taxon>Tanacetum</taxon>
    </lineage>
</organism>
<keyword evidence="2" id="KW-0548">Nucleotidyltransferase</keyword>
<evidence type="ECO:0000313" key="2">
    <source>
        <dbReference type="EMBL" id="GEU28744.1"/>
    </source>
</evidence>
<dbReference type="AlphaFoldDB" id="A0A699GFZ6"/>
<proteinExistence type="predicted"/>
<feature type="compositionally biased region" description="Polar residues" evidence="1">
    <location>
        <begin position="431"/>
        <end position="443"/>
    </location>
</feature>
<feature type="region of interest" description="Disordered" evidence="1">
    <location>
        <begin position="127"/>
        <end position="155"/>
    </location>
</feature>
<comment type="caution">
    <text evidence="2">The sequence shown here is derived from an EMBL/GenBank/DDBJ whole genome shotgun (WGS) entry which is preliminary data.</text>
</comment>
<reference evidence="2" key="1">
    <citation type="journal article" date="2019" name="Sci. Rep.">
        <title>Draft genome of Tanacetum cinerariifolium, the natural source of mosquito coil.</title>
        <authorList>
            <person name="Yamashiro T."/>
            <person name="Shiraishi A."/>
            <person name="Satake H."/>
            <person name="Nakayama K."/>
        </authorList>
    </citation>
    <scope>NUCLEOTIDE SEQUENCE</scope>
</reference>